<reference evidence="2" key="2">
    <citation type="submission" date="2002-07" db="EMBL/GenBank/DDBJ databases">
        <title>Oryza sativa nipponbare(GA3) genomic DNA, chromosome 8, PAC clone:P0473D02.</title>
        <authorList>
            <person name="Sasaki T."/>
            <person name="Matsumoto T."/>
            <person name="Katayose Y."/>
        </authorList>
    </citation>
    <scope>NUCLEOTIDE SEQUENCE</scope>
</reference>
<dbReference type="EMBL" id="AP004381">
    <property type="protein sequence ID" value="BAD17018.1"/>
    <property type="molecule type" value="Genomic_DNA"/>
</dbReference>
<sequence>MELSGRAKWAGRPKLARAREGGEREPVDRAHHAQSRVGPACQRLGSPCGGSMRRTRAGGVGTRCMRAVRGGRRCDGPTRSLTACGGTRARGGTDRGRREVDDDPAAIGRRAAAASGGANHGDTGKSEHTGRLFVTGGGEPTARIRRRSLDGGGLRRRQPAAEEKGNSDEATRGRFPAVRASTRLREFDASVGLGGTTPSEAGDERVLRSSGGDGGEHMASEGNGEGEGAAEVPFRVLECTGSPGARRRTAEVRQSTGRRLWRGDEWKRREPTCAVKARAGAPASGQIGDREDDAGREEKGKRKGEKGLAPLPIWERGGGERGRRGRGRGRCLRPLAACARSGGGRAMTAGGLERSGDTGGRRGQALTTAATGRSATRHARAGKQREARWFERRGSGDRRGLAGPGGIHAGAHEQLHAGSGSEGWGDGERGGARRGGTRAHARAVRGRGGAERRERGARGDSRTREQRAGEAERGGGGRSAPGGRERERKRAQERERWAERNSAHRTPGEAN</sequence>
<feature type="compositionally biased region" description="Basic and acidic residues" evidence="1">
    <location>
        <begin position="483"/>
        <end position="502"/>
    </location>
</feature>
<feature type="compositionally biased region" description="Basic and acidic residues" evidence="1">
    <location>
        <begin position="17"/>
        <end position="31"/>
    </location>
</feature>
<feature type="region of interest" description="Disordered" evidence="1">
    <location>
        <begin position="1"/>
        <end position="39"/>
    </location>
</feature>
<evidence type="ECO:0000313" key="4">
    <source>
        <dbReference type="Proteomes" id="UP000000763"/>
    </source>
</evidence>
<gene>
    <name evidence="3" type="ORF">P0025F03.11</name>
    <name evidence="2" type="ORF">P0473D02.33</name>
</gene>
<dbReference type="Proteomes" id="UP000000763">
    <property type="component" value="Chromosome 8"/>
</dbReference>
<evidence type="ECO:0000256" key="1">
    <source>
        <dbReference type="SAM" id="MobiDB-lite"/>
    </source>
</evidence>
<dbReference type="AlphaFoldDB" id="Q6YYZ6"/>
<feature type="compositionally biased region" description="Basic and acidic residues" evidence="1">
    <location>
        <begin position="448"/>
        <end position="475"/>
    </location>
</feature>
<dbReference type="EMBL" id="AP005542">
    <property type="protein sequence ID" value="BAD13192.1"/>
    <property type="molecule type" value="Genomic_DNA"/>
</dbReference>
<organism evidence="2 4">
    <name type="scientific">Oryza sativa subsp. japonica</name>
    <name type="common">Rice</name>
    <dbReference type="NCBI Taxonomy" id="39947"/>
    <lineage>
        <taxon>Eukaryota</taxon>
        <taxon>Viridiplantae</taxon>
        <taxon>Streptophyta</taxon>
        <taxon>Embryophyta</taxon>
        <taxon>Tracheophyta</taxon>
        <taxon>Spermatophyta</taxon>
        <taxon>Magnoliopsida</taxon>
        <taxon>Liliopsida</taxon>
        <taxon>Poales</taxon>
        <taxon>Poaceae</taxon>
        <taxon>BOP clade</taxon>
        <taxon>Oryzoideae</taxon>
        <taxon>Oryzeae</taxon>
        <taxon>Oryzinae</taxon>
        <taxon>Oryza</taxon>
        <taxon>Oryza sativa</taxon>
    </lineage>
</organism>
<accession>Q6YYZ6</accession>
<feature type="compositionally biased region" description="Basic residues" evidence="1">
    <location>
        <begin position="435"/>
        <end position="445"/>
    </location>
</feature>
<feature type="region of interest" description="Disordered" evidence="1">
    <location>
        <begin position="69"/>
        <end position="230"/>
    </location>
</feature>
<feature type="compositionally biased region" description="Polar residues" evidence="1">
    <location>
        <begin position="365"/>
        <end position="374"/>
    </location>
</feature>
<evidence type="ECO:0000313" key="2">
    <source>
        <dbReference type="EMBL" id="BAD13192.1"/>
    </source>
</evidence>
<reference evidence="4" key="3">
    <citation type="journal article" date="2005" name="Nature">
        <title>The map-based sequence of the rice genome.</title>
        <authorList>
            <consortium name="International rice genome sequencing project (IRGSP)"/>
            <person name="Matsumoto T."/>
            <person name="Wu J."/>
            <person name="Kanamori H."/>
            <person name="Katayose Y."/>
            <person name="Fujisawa M."/>
            <person name="Namiki N."/>
            <person name="Mizuno H."/>
            <person name="Yamamoto K."/>
            <person name="Antonio B.A."/>
            <person name="Baba T."/>
            <person name="Sakata K."/>
            <person name="Nagamura Y."/>
            <person name="Aoki H."/>
            <person name="Arikawa K."/>
            <person name="Arita K."/>
            <person name="Bito T."/>
            <person name="Chiden Y."/>
            <person name="Fujitsuka N."/>
            <person name="Fukunaka R."/>
            <person name="Hamada M."/>
            <person name="Harada C."/>
            <person name="Hayashi A."/>
            <person name="Hijishita S."/>
            <person name="Honda M."/>
            <person name="Hosokawa S."/>
            <person name="Ichikawa Y."/>
            <person name="Idonuma A."/>
            <person name="Iijima M."/>
            <person name="Ikeda M."/>
            <person name="Ikeno M."/>
            <person name="Ito K."/>
            <person name="Ito S."/>
            <person name="Ito T."/>
            <person name="Ito Y."/>
            <person name="Ito Y."/>
            <person name="Iwabuchi A."/>
            <person name="Kamiya K."/>
            <person name="Karasawa W."/>
            <person name="Kurita K."/>
            <person name="Katagiri S."/>
            <person name="Kikuta A."/>
            <person name="Kobayashi H."/>
            <person name="Kobayashi N."/>
            <person name="Machita K."/>
            <person name="Maehara T."/>
            <person name="Masukawa M."/>
            <person name="Mizubayashi T."/>
            <person name="Mukai Y."/>
            <person name="Nagasaki H."/>
            <person name="Nagata Y."/>
            <person name="Naito S."/>
            <person name="Nakashima M."/>
            <person name="Nakama Y."/>
            <person name="Nakamichi Y."/>
            <person name="Nakamura M."/>
            <person name="Meguro A."/>
            <person name="Negishi M."/>
            <person name="Ohta I."/>
            <person name="Ohta T."/>
            <person name="Okamoto M."/>
            <person name="Ono N."/>
            <person name="Saji S."/>
            <person name="Sakaguchi M."/>
            <person name="Sakai K."/>
            <person name="Shibata M."/>
            <person name="Shimokawa T."/>
            <person name="Song J."/>
            <person name="Takazaki Y."/>
            <person name="Terasawa K."/>
            <person name="Tsugane M."/>
            <person name="Tsuji K."/>
            <person name="Ueda S."/>
            <person name="Waki K."/>
            <person name="Yamagata H."/>
            <person name="Yamamoto M."/>
            <person name="Yamamoto S."/>
            <person name="Yamane H."/>
            <person name="Yoshiki S."/>
            <person name="Yoshihara R."/>
            <person name="Yukawa K."/>
            <person name="Zhong H."/>
            <person name="Yano M."/>
            <person name="Yuan Q."/>
            <person name="Ouyang S."/>
            <person name="Liu J."/>
            <person name="Jones K.M."/>
            <person name="Gansberger K."/>
            <person name="Moffat K."/>
            <person name="Hill J."/>
            <person name="Bera J."/>
            <person name="Fadrosh D."/>
            <person name="Jin S."/>
            <person name="Johri S."/>
            <person name="Kim M."/>
            <person name="Overton L."/>
            <person name="Reardon M."/>
            <person name="Tsitrin T."/>
            <person name="Vuong H."/>
            <person name="Weaver B."/>
            <person name="Ciecko A."/>
            <person name="Tallon L."/>
            <person name="Jackson J."/>
            <person name="Pai G."/>
            <person name="Aken S.V."/>
            <person name="Utterback T."/>
            <person name="Reidmuller S."/>
            <person name="Feldblyum T."/>
            <person name="Hsiao J."/>
            <person name="Zismann V."/>
            <person name="Iobst S."/>
            <person name="de Vazeille A.R."/>
            <person name="Buell C.R."/>
            <person name="Ying K."/>
            <person name="Li Y."/>
            <person name="Lu T."/>
            <person name="Huang Y."/>
            <person name="Zhao Q."/>
            <person name="Feng Q."/>
            <person name="Zhang L."/>
            <person name="Zhu J."/>
            <person name="Weng Q."/>
            <person name="Mu J."/>
            <person name="Lu Y."/>
            <person name="Fan D."/>
            <person name="Liu Y."/>
            <person name="Guan J."/>
            <person name="Zhang Y."/>
            <person name="Yu S."/>
            <person name="Liu X."/>
            <person name="Zhang Y."/>
            <person name="Hong G."/>
            <person name="Han B."/>
            <person name="Choisne N."/>
            <person name="Demange N."/>
            <person name="Orjeda G."/>
            <person name="Samain S."/>
            <person name="Cattolico L."/>
            <person name="Pelletier E."/>
            <person name="Couloux A."/>
            <person name="Segurens B."/>
            <person name="Wincker P."/>
            <person name="D'Hont A."/>
            <person name="Scarpelli C."/>
            <person name="Weissenbach J."/>
            <person name="Salanoubat M."/>
            <person name="Quetier F."/>
            <person name="Yu Y."/>
            <person name="Kim H.R."/>
            <person name="Rambo T."/>
            <person name="Currie J."/>
            <person name="Collura K."/>
            <person name="Luo M."/>
            <person name="Yang T."/>
            <person name="Ammiraju J.S.S."/>
            <person name="Engler F."/>
            <person name="Soderlund C."/>
            <person name="Wing R.A."/>
            <person name="Palmer L.E."/>
            <person name="de la Bastide M."/>
            <person name="Spiegel L."/>
            <person name="Nascimento L."/>
            <person name="Zutavern T."/>
            <person name="O'Shaughnessy A."/>
            <person name="Dike S."/>
            <person name="Dedhia N."/>
            <person name="Preston R."/>
            <person name="Balija V."/>
            <person name="McCombie W.R."/>
            <person name="Chow T."/>
            <person name="Chen H."/>
            <person name="Chung M."/>
            <person name="Chen C."/>
            <person name="Shaw J."/>
            <person name="Wu H."/>
            <person name="Hsiao K."/>
            <person name="Chao Y."/>
            <person name="Chu M."/>
            <person name="Cheng C."/>
            <person name="Hour A."/>
            <person name="Lee P."/>
            <person name="Lin S."/>
            <person name="Lin Y."/>
            <person name="Liou J."/>
            <person name="Liu S."/>
            <person name="Hsing Y."/>
            <person name="Raghuvanshi S."/>
            <person name="Mohanty A."/>
            <person name="Bharti A.K."/>
            <person name="Gaur A."/>
            <person name="Gupta V."/>
            <person name="Kumar D."/>
            <person name="Ravi V."/>
            <person name="Vij S."/>
            <person name="Kapur A."/>
            <person name="Khurana P."/>
            <person name="Khurana P."/>
            <person name="Khurana J.P."/>
            <person name="Tyagi A.K."/>
            <person name="Gaikwad K."/>
            <person name="Singh A."/>
            <person name="Dalal V."/>
            <person name="Srivastava S."/>
            <person name="Dixit A."/>
            <person name="Pal A.K."/>
            <person name="Ghazi I.A."/>
            <person name="Yadav M."/>
            <person name="Pandit A."/>
            <person name="Bhargava A."/>
            <person name="Sureshbabu K."/>
            <person name="Batra K."/>
            <person name="Sharma T.R."/>
            <person name="Mohapatra T."/>
            <person name="Singh N.K."/>
            <person name="Messing J."/>
            <person name="Nelson A.B."/>
            <person name="Fuks G."/>
            <person name="Kavchok S."/>
            <person name="Keizer G."/>
            <person name="Linton E."/>
            <person name="Llaca V."/>
            <person name="Song R."/>
            <person name="Tanyolac B."/>
            <person name="Young S."/>
            <person name="Ho-Il K."/>
            <person name="Hahn J.H."/>
            <person name="Sangsakoo G."/>
            <person name="Vanavichit A."/>
            <person name="de Mattos Luiz.A.T."/>
            <person name="Zimmer P.D."/>
            <person name="Malone G."/>
            <person name="Dellagostin O."/>
            <person name="de Oliveira A.C."/>
            <person name="Bevan M."/>
            <person name="Bancroft I."/>
            <person name="Minx P."/>
            <person name="Cordum H."/>
            <person name="Wilson R."/>
            <person name="Cheng Z."/>
            <person name="Jin W."/>
            <person name="Jiang J."/>
            <person name="Leong S.A."/>
            <person name="Iwama H."/>
            <person name="Gojobori T."/>
            <person name="Itoh T."/>
            <person name="Niimura Y."/>
            <person name="Fujii Y."/>
            <person name="Habara T."/>
            <person name="Sakai H."/>
            <person name="Sato Y."/>
            <person name="Wilson G."/>
            <person name="Kumar K."/>
            <person name="McCouch S."/>
            <person name="Juretic N."/>
            <person name="Hoen D."/>
            <person name="Wright S."/>
            <person name="Bruskiewich R."/>
            <person name="Bureau T."/>
            <person name="Miyao A."/>
            <person name="Hirochika H."/>
            <person name="Nishikawa T."/>
            <person name="Kadowaki K."/>
            <person name="Sugiura M."/>
            <person name="Burr B."/>
            <person name="Sasaki T."/>
        </authorList>
    </citation>
    <scope>NUCLEOTIDE SEQUENCE [LARGE SCALE GENOMIC DNA]</scope>
    <source>
        <strain evidence="4">cv. Nipponbare</strain>
    </source>
</reference>
<feature type="compositionally biased region" description="Basic and acidic residues" evidence="1">
    <location>
        <begin position="91"/>
        <end position="100"/>
    </location>
</feature>
<feature type="compositionally biased region" description="Basic and acidic residues" evidence="1">
    <location>
        <begin position="159"/>
        <end position="172"/>
    </location>
</feature>
<feature type="compositionally biased region" description="Basic and acidic residues" evidence="1">
    <location>
        <begin position="383"/>
        <end position="400"/>
    </location>
</feature>
<reference evidence="4" key="4">
    <citation type="journal article" date="2008" name="Nucleic Acids Res.">
        <title>The rice annotation project database (RAP-DB): 2008 update.</title>
        <authorList>
            <consortium name="The rice annotation project (RAP)"/>
        </authorList>
    </citation>
    <scope>GENOME REANNOTATION</scope>
    <source>
        <strain evidence="4">cv. Nipponbare</strain>
    </source>
</reference>
<feature type="compositionally biased region" description="Low complexity" evidence="1">
    <location>
        <begin position="105"/>
        <end position="117"/>
    </location>
</feature>
<proteinExistence type="predicted"/>
<protein>
    <submittedName>
        <fullName evidence="2">Epstein-Barr virus EBNA-1-like protein</fullName>
    </submittedName>
</protein>
<reference evidence="3" key="1">
    <citation type="submission" date="2001-11" db="EMBL/GenBank/DDBJ databases">
        <title>Oryza sativa nipponbare(GA3) genomic DNA, chromosome 8, PAC clone:P0025F03.</title>
        <authorList>
            <person name="Sasaki T."/>
            <person name="Matsumoto T."/>
            <person name="Yamamoto K."/>
        </authorList>
    </citation>
    <scope>NUCLEOTIDE SEQUENCE</scope>
</reference>
<name>Q6YYZ6_ORYSJ</name>
<feature type="region of interest" description="Disordered" evidence="1">
    <location>
        <begin position="272"/>
        <end position="511"/>
    </location>
</feature>
<evidence type="ECO:0000313" key="3">
    <source>
        <dbReference type="EMBL" id="BAD17018.1"/>
    </source>
</evidence>